<dbReference type="PROSITE" id="PS50056">
    <property type="entry name" value="TYR_PHOSPHATASE_2"/>
    <property type="match status" value="1"/>
</dbReference>
<dbReference type="PROSITE" id="PS50835">
    <property type="entry name" value="IG_LIKE"/>
    <property type="match status" value="2"/>
</dbReference>
<name>A0A1A8MRL6_9TELE</name>
<dbReference type="FunFam" id="3.90.190.10:FF:000062">
    <property type="entry name" value="Receptor-type tyrosine-protein phosphatase kappa"/>
    <property type="match status" value="1"/>
</dbReference>
<feature type="domain" description="Tyrosine-protein phosphatase" evidence="18">
    <location>
        <begin position="1095"/>
        <end position="1351"/>
    </location>
</feature>
<dbReference type="FunFam" id="2.60.40.10:FF:000353">
    <property type="entry name" value="receptor-type tyrosine-protein phosphatase F isoform X1"/>
    <property type="match status" value="1"/>
</dbReference>
<dbReference type="Gene3D" id="2.60.40.10">
    <property type="entry name" value="Immunoglobulins"/>
    <property type="match status" value="8"/>
</dbReference>
<dbReference type="PROSITE" id="PS00383">
    <property type="entry name" value="TYR_PHOSPHATASE_1"/>
    <property type="match status" value="1"/>
</dbReference>
<evidence type="ECO:0000313" key="22">
    <source>
        <dbReference type="EMBL" id="SBR59483.1"/>
    </source>
</evidence>
<feature type="domain" description="Fibronectin type-III" evidence="21">
    <location>
        <begin position="178"/>
        <end position="268"/>
    </location>
</feature>
<keyword evidence="14" id="KW-0393">Immunoglobulin domain</keyword>
<dbReference type="CDD" id="cd00063">
    <property type="entry name" value="FN3"/>
    <property type="match status" value="7"/>
</dbReference>
<dbReference type="PRINTS" id="PR00700">
    <property type="entry name" value="PRTYPHPHTASE"/>
</dbReference>
<dbReference type="SMART" id="SM00404">
    <property type="entry name" value="PTPc_motif"/>
    <property type="match status" value="1"/>
</dbReference>
<evidence type="ECO:0000259" key="21">
    <source>
        <dbReference type="PROSITE" id="PS50853"/>
    </source>
</evidence>
<proteinExistence type="inferred from homology"/>
<dbReference type="InterPro" id="IPR003598">
    <property type="entry name" value="Ig_sub2"/>
</dbReference>
<dbReference type="InterPro" id="IPR000387">
    <property type="entry name" value="Tyr_Pase_dom"/>
</dbReference>
<dbReference type="Gene3D" id="3.90.190.10">
    <property type="entry name" value="Protein tyrosine phosphatase superfamily"/>
    <property type="match status" value="1"/>
</dbReference>
<evidence type="ECO:0000256" key="7">
    <source>
        <dbReference type="ARBA" id="ARBA00022801"/>
    </source>
</evidence>
<dbReference type="SMART" id="SM00409">
    <property type="entry name" value="IG"/>
    <property type="match status" value="2"/>
</dbReference>
<dbReference type="SMART" id="SM00194">
    <property type="entry name" value="PTPc"/>
    <property type="match status" value="1"/>
</dbReference>
<dbReference type="SMART" id="SM00060">
    <property type="entry name" value="FN3"/>
    <property type="match status" value="7"/>
</dbReference>
<evidence type="ECO:0000256" key="1">
    <source>
        <dbReference type="ARBA" id="ARBA00004479"/>
    </source>
</evidence>
<evidence type="ECO:0000256" key="2">
    <source>
        <dbReference type="ARBA" id="ARBA00010504"/>
    </source>
</evidence>
<evidence type="ECO:0000256" key="10">
    <source>
        <dbReference type="ARBA" id="ARBA00023136"/>
    </source>
</evidence>
<feature type="domain" description="Fibronectin type-III" evidence="21">
    <location>
        <begin position="662"/>
        <end position="754"/>
    </location>
</feature>
<feature type="domain" description="Ig-like" evidence="20">
    <location>
        <begin position="1"/>
        <end position="71"/>
    </location>
</feature>
<organism evidence="22">
    <name type="scientific">Nothobranchius pienaari</name>
    <dbReference type="NCBI Taxonomy" id="704102"/>
    <lineage>
        <taxon>Eukaryota</taxon>
        <taxon>Metazoa</taxon>
        <taxon>Chordata</taxon>
        <taxon>Craniata</taxon>
        <taxon>Vertebrata</taxon>
        <taxon>Euteleostomi</taxon>
        <taxon>Actinopterygii</taxon>
        <taxon>Neopterygii</taxon>
        <taxon>Teleostei</taxon>
        <taxon>Neoteleostei</taxon>
        <taxon>Acanthomorphata</taxon>
        <taxon>Ovalentaria</taxon>
        <taxon>Atherinomorphae</taxon>
        <taxon>Cyprinodontiformes</taxon>
        <taxon>Nothobranchiidae</taxon>
        <taxon>Nothobranchius</taxon>
    </lineage>
</organism>
<dbReference type="InterPro" id="IPR003961">
    <property type="entry name" value="FN3_dom"/>
</dbReference>
<dbReference type="SUPFAM" id="SSF52799">
    <property type="entry name" value="(Phosphotyrosine protein) phosphatases II"/>
    <property type="match status" value="1"/>
</dbReference>
<dbReference type="InterPro" id="IPR050713">
    <property type="entry name" value="RTP_Phos/Ushers"/>
</dbReference>
<dbReference type="InterPro" id="IPR003595">
    <property type="entry name" value="Tyr_Pase_cat"/>
</dbReference>
<dbReference type="FunFam" id="2.60.40.10:FF:000128">
    <property type="entry name" value="receptor-type tyrosine-protein phosphatase delta isoform X2"/>
    <property type="match status" value="1"/>
</dbReference>
<evidence type="ECO:0000259" key="20">
    <source>
        <dbReference type="PROSITE" id="PS50835"/>
    </source>
</evidence>
<evidence type="ECO:0000256" key="14">
    <source>
        <dbReference type="ARBA" id="ARBA00023319"/>
    </source>
</evidence>
<evidence type="ECO:0000259" key="18">
    <source>
        <dbReference type="PROSITE" id="PS50055"/>
    </source>
</evidence>
<keyword evidence="10 17" id="KW-0472">Membrane</keyword>
<dbReference type="CDD" id="cd05739">
    <property type="entry name" value="IgI_3_RPTP_IIa_LAR_like"/>
    <property type="match status" value="1"/>
</dbReference>
<evidence type="ECO:0000256" key="12">
    <source>
        <dbReference type="ARBA" id="ARBA00023170"/>
    </source>
</evidence>
<dbReference type="Pfam" id="PF13927">
    <property type="entry name" value="Ig_3"/>
    <property type="match status" value="1"/>
</dbReference>
<evidence type="ECO:0000259" key="19">
    <source>
        <dbReference type="PROSITE" id="PS50056"/>
    </source>
</evidence>
<feature type="domain" description="Fibronectin type-III" evidence="21">
    <location>
        <begin position="564"/>
        <end position="657"/>
    </location>
</feature>
<dbReference type="SMART" id="SM00408">
    <property type="entry name" value="IGc2"/>
    <property type="match status" value="2"/>
</dbReference>
<evidence type="ECO:0000256" key="15">
    <source>
        <dbReference type="ARBA" id="ARBA00044158"/>
    </source>
</evidence>
<dbReference type="Pfam" id="PF00041">
    <property type="entry name" value="fn3"/>
    <property type="match status" value="6"/>
</dbReference>
<evidence type="ECO:0000256" key="9">
    <source>
        <dbReference type="ARBA" id="ARBA00022989"/>
    </source>
</evidence>
<dbReference type="FunFam" id="2.60.40.10:FF:000010">
    <property type="entry name" value="receptor-type tyrosine-protein phosphatase delta isoform X1"/>
    <property type="match status" value="1"/>
</dbReference>
<dbReference type="FunFam" id="2.60.40.10:FF:000036">
    <property type="entry name" value="receptor-type tyrosine-protein phosphatase delta isoform X1"/>
    <property type="match status" value="1"/>
</dbReference>
<dbReference type="FunFam" id="2.60.40.10:FF:000082">
    <property type="entry name" value="receptor-type tyrosine-protein phosphatase delta isoform X2"/>
    <property type="match status" value="1"/>
</dbReference>
<keyword evidence="7" id="KW-0378">Hydrolase</keyword>
<evidence type="ECO:0000256" key="3">
    <source>
        <dbReference type="ARBA" id="ARBA00013064"/>
    </source>
</evidence>
<dbReference type="PANTHER" id="PTHR46957">
    <property type="entry name" value="CYTOKINE RECEPTOR"/>
    <property type="match status" value="1"/>
</dbReference>
<dbReference type="InterPro" id="IPR036116">
    <property type="entry name" value="FN3_sf"/>
</dbReference>
<evidence type="ECO:0000256" key="8">
    <source>
        <dbReference type="ARBA" id="ARBA00022912"/>
    </source>
</evidence>
<dbReference type="FunFam" id="2.60.40.10:FF:000027">
    <property type="entry name" value="receptor-type tyrosine-protein phosphatase delta isoform X1"/>
    <property type="match status" value="1"/>
</dbReference>
<dbReference type="SUPFAM" id="SSF48726">
    <property type="entry name" value="Immunoglobulin"/>
    <property type="match status" value="2"/>
</dbReference>
<dbReference type="FunFam" id="2.60.40.10:FF:000015">
    <property type="entry name" value="receptor-type tyrosine-protein phosphatase delta isoform X2"/>
    <property type="match status" value="1"/>
</dbReference>
<dbReference type="Pfam" id="PF00102">
    <property type="entry name" value="Y_phosphatase"/>
    <property type="match status" value="1"/>
</dbReference>
<feature type="domain" description="Fibronectin type-III" evidence="21">
    <location>
        <begin position="368"/>
        <end position="461"/>
    </location>
</feature>
<accession>A0A1A8MRL6</accession>
<sequence>MLCAASGNPDPEIHWFKDMLPVDISSNSGRIKQLRSGGTPIRGALQIENSNMSDEGKYECVAVNSAGTRFSSPANLYVRDQREVRRVPPRFSIPPTNHEVMPGGSVNLTCVAVGSPMPFVKWVSGEVGLSQENHLPVGRNVLELTNIHQSANYTCVAMSDLGVIEATAQVTVKALPKMPHFLGVVETTATSVTLNWESGNAEPVSYYLVQYRPKLSDNGFQEVDGVASTRYSIGGLSPFSEYEFRVLAVNGIGRGPPSSVVETRTGEQAPSSAPLHVQARLLSSSNILVQWEPPEEPNGQIQGYRIYYSSEPSEQFSTWKIHNTDESRFTTISGLTPGLTYSLKMLGFTAVGDGPLSDVLQIKTQQGVPSQPSGFEAEAELDTRIMLSWLWPGQDPIISYELLYWEASSPENKHRVTFNAAGSYAVDGLKPDTVYLFSLAARSERGLGVFTQPAEARTTQSMLGAPPRKVVAEALNSTAIKVTWTPPLFIKQQTGGYHVICSRLKNGEPHSQPLVVDISNLQAQEAVISGLLPETTYSLTVSAYTTKGNGALSKVKMVTTKGAVPGPPTMMISTMTGNTALIQWRPPKETVGEHVGYQLQFRRTDEESFTVKDFRKTDDHFTVTGLHKGAVYIFKLSAKNRAGTGEEYIKQISTPEDVPSSYPQNLSVVALTSTSTRMAWEPPPLAERNGNITKYVVMFRDINGQHNNSNNTTETQMTIQGLQPDTTYDIRVQAFTSKGGGSFSPSVQIKTMSTSMIAFTKNFGVKAVMKTSVLLTWDLPETYKSQVPLKILYNHQSVEVQGHLMRKLITQLQPDTDYSFILMSRGNGAGGLQQQVSIRTAPDLLIVKPTRYQLSEEEDRVMILLPQVPAEARVRWFYIVVIPESQVSLNRWENPEDMDVLELILEAEAEADSHLQRQSPDLPQSYIAAKLDSLPEIFTLGDDKKYHGYYNRALPVQKLHRCFVLAELNDQDSKMFSTSPFSESFMLKFSGVTSQAQEDPEMLWVMGPVLAVIIIIITVITILLFKSKQERKRTAPAKDEHMLGKKDALVAPIADPVEMRRLNSHTQGMKEHPPVFVSNLADHIERLKANSGLRFSQEYQSIDPGQQFTWENSNQEVNKPKNRYANVIAYDHSRIILTSVDGNPASTYINANYIDGYRKQNAYIATQGPLPETLCDFWRMVWEWRCHSIVMLTELKEREQEKCFQYWPSEGSMTFGDYTVELTGDARCEPFTRRDLVLTKKLEKQSQHVRHIHFHGWPEIGTPAEGRGMIDIIAAVQRHQQQSGNRPIVVHCSAGAGRTGTFIALSNILERVKAEGLLDVFQTVKSLRMQRPHMVQTMEQYDFCYRVVQDFIDIFSDYANFK</sequence>
<dbReference type="PANTHER" id="PTHR46957:SF6">
    <property type="entry name" value="PROTEIN-TYROSINE-PHOSPHATASE"/>
    <property type="match status" value="1"/>
</dbReference>
<dbReference type="InterPro" id="IPR029021">
    <property type="entry name" value="Prot-tyrosine_phosphatase-like"/>
</dbReference>
<dbReference type="InterPro" id="IPR003599">
    <property type="entry name" value="Ig_sub"/>
</dbReference>
<evidence type="ECO:0000256" key="4">
    <source>
        <dbReference type="ARBA" id="ARBA00022692"/>
    </source>
</evidence>
<evidence type="ECO:0000256" key="17">
    <source>
        <dbReference type="SAM" id="Phobius"/>
    </source>
</evidence>
<dbReference type="GO" id="GO:0004725">
    <property type="term" value="F:protein tyrosine phosphatase activity"/>
    <property type="evidence" value="ECO:0007669"/>
    <property type="project" value="UniProtKB-EC"/>
</dbReference>
<keyword evidence="9 17" id="KW-1133">Transmembrane helix</keyword>
<protein>
    <recommendedName>
        <fullName evidence="15">Receptor-type tyrosine-protein phosphatase F</fullName>
        <ecNumber evidence="3">3.1.3.48</ecNumber>
    </recommendedName>
</protein>
<evidence type="ECO:0000256" key="16">
    <source>
        <dbReference type="ARBA" id="ARBA00051722"/>
    </source>
</evidence>
<dbReference type="EC" id="3.1.3.48" evidence="3"/>
<feature type="transmembrane region" description="Helical" evidence="17">
    <location>
        <begin position="1002"/>
        <end position="1025"/>
    </location>
</feature>
<dbReference type="SUPFAM" id="SSF49265">
    <property type="entry name" value="Fibronectin type III"/>
    <property type="match status" value="4"/>
</dbReference>
<comment type="catalytic activity">
    <reaction evidence="16">
        <text>O-phospho-L-tyrosyl-[protein] + H2O = L-tyrosyl-[protein] + phosphate</text>
        <dbReference type="Rhea" id="RHEA:10684"/>
        <dbReference type="Rhea" id="RHEA-COMP:10136"/>
        <dbReference type="Rhea" id="RHEA-COMP:20101"/>
        <dbReference type="ChEBI" id="CHEBI:15377"/>
        <dbReference type="ChEBI" id="CHEBI:43474"/>
        <dbReference type="ChEBI" id="CHEBI:46858"/>
        <dbReference type="ChEBI" id="CHEBI:61978"/>
        <dbReference type="EC" id="3.1.3.48"/>
    </reaction>
</comment>
<dbReference type="InterPro" id="IPR036179">
    <property type="entry name" value="Ig-like_dom_sf"/>
</dbReference>
<evidence type="ECO:0000256" key="13">
    <source>
        <dbReference type="ARBA" id="ARBA00023180"/>
    </source>
</evidence>
<gene>
    <name evidence="22" type="primary">PTPRFA</name>
</gene>
<reference evidence="22" key="1">
    <citation type="submission" date="2016-05" db="EMBL/GenBank/DDBJ databases">
        <authorList>
            <person name="Lavstsen T."/>
            <person name="Jespersen J.S."/>
        </authorList>
    </citation>
    <scope>NUCLEOTIDE SEQUENCE</scope>
    <source>
        <tissue evidence="22">Brain</tissue>
    </source>
</reference>
<dbReference type="InterPro" id="IPR013783">
    <property type="entry name" value="Ig-like_fold"/>
</dbReference>
<keyword evidence="5" id="KW-0732">Signal</keyword>
<dbReference type="PROSITE" id="PS50853">
    <property type="entry name" value="FN3"/>
    <property type="match status" value="6"/>
</dbReference>
<feature type="domain" description="Fibronectin type-III" evidence="21">
    <location>
        <begin position="273"/>
        <end position="367"/>
    </location>
</feature>
<evidence type="ECO:0000256" key="11">
    <source>
        <dbReference type="ARBA" id="ARBA00023157"/>
    </source>
</evidence>
<dbReference type="InterPro" id="IPR000242">
    <property type="entry name" value="PTP_cat"/>
</dbReference>
<keyword evidence="13" id="KW-0325">Glycoprotein</keyword>
<dbReference type="PRINTS" id="PR00014">
    <property type="entry name" value="FNTYPEIII"/>
</dbReference>
<keyword evidence="4 17" id="KW-0812">Transmembrane</keyword>
<dbReference type="InterPro" id="IPR013098">
    <property type="entry name" value="Ig_I-set"/>
</dbReference>
<comment type="subcellular location">
    <subcellularLocation>
        <location evidence="1">Membrane</location>
        <topology evidence="1">Single-pass type I membrane protein</topology>
    </subcellularLocation>
</comment>
<dbReference type="InterPro" id="IPR007110">
    <property type="entry name" value="Ig-like_dom"/>
</dbReference>
<feature type="domain" description="Tyrosine specific protein phosphatases" evidence="19">
    <location>
        <begin position="1267"/>
        <end position="1342"/>
    </location>
</feature>
<evidence type="ECO:0000256" key="5">
    <source>
        <dbReference type="ARBA" id="ARBA00022729"/>
    </source>
</evidence>
<keyword evidence="11" id="KW-1015">Disulfide bond</keyword>
<keyword evidence="8" id="KW-0904">Protein phosphatase</keyword>
<comment type="similarity">
    <text evidence="2">Belongs to the protein-tyrosine phosphatase family. Receptor class 2A subfamily.</text>
</comment>
<keyword evidence="12 22" id="KW-0675">Receptor</keyword>
<evidence type="ECO:0000256" key="6">
    <source>
        <dbReference type="ARBA" id="ARBA00022737"/>
    </source>
</evidence>
<dbReference type="Pfam" id="PF07679">
    <property type="entry name" value="I-set"/>
    <property type="match status" value="1"/>
</dbReference>
<dbReference type="PROSITE" id="PS50055">
    <property type="entry name" value="TYR_PHOSPHATASE_PTP"/>
    <property type="match status" value="1"/>
</dbReference>
<dbReference type="InterPro" id="IPR016130">
    <property type="entry name" value="Tyr_Pase_AS"/>
</dbReference>
<dbReference type="EMBL" id="HAEF01018324">
    <property type="protein sequence ID" value="SBR59483.1"/>
    <property type="molecule type" value="Transcribed_RNA"/>
</dbReference>
<dbReference type="GO" id="GO:0016020">
    <property type="term" value="C:membrane"/>
    <property type="evidence" value="ECO:0007669"/>
    <property type="project" value="UniProtKB-SubCell"/>
</dbReference>
<keyword evidence="6" id="KW-0677">Repeat</keyword>
<feature type="domain" description="Ig-like" evidence="20">
    <location>
        <begin position="89"/>
        <end position="171"/>
    </location>
</feature>
<feature type="domain" description="Fibronectin type-III" evidence="21">
    <location>
        <begin position="466"/>
        <end position="563"/>
    </location>
</feature>
<reference evidence="22" key="2">
    <citation type="submission" date="2016-06" db="EMBL/GenBank/DDBJ databases">
        <title>The genome of a short-lived fish provides insights into sex chromosome evolution and the genetic control of aging.</title>
        <authorList>
            <person name="Reichwald K."/>
            <person name="Felder M."/>
            <person name="Petzold A."/>
            <person name="Koch P."/>
            <person name="Groth M."/>
            <person name="Platzer M."/>
        </authorList>
    </citation>
    <scope>NUCLEOTIDE SEQUENCE</scope>
    <source>
        <tissue evidence="22">Brain</tissue>
    </source>
</reference>